<evidence type="ECO:0000313" key="3">
    <source>
        <dbReference type="Proteomes" id="UP001314205"/>
    </source>
</evidence>
<dbReference type="AlphaFoldDB" id="A0AAV1M7N7"/>
<name>A0AAV1M7N7_9NEOP</name>
<feature type="region of interest" description="Disordered" evidence="1">
    <location>
        <begin position="39"/>
        <end position="68"/>
    </location>
</feature>
<gene>
    <name evidence="2" type="ORF">PARMNEM_LOCUS20511</name>
</gene>
<sequence length="68" mass="7382">MFADVNISTDRLVDAINPIDLEARDLGEGANKPVVDKATKSACTGPEDPNTLGFHHEQLCPRQQPAPR</sequence>
<keyword evidence="3" id="KW-1185">Reference proteome</keyword>
<comment type="caution">
    <text evidence="2">The sequence shown here is derived from an EMBL/GenBank/DDBJ whole genome shotgun (WGS) entry which is preliminary data.</text>
</comment>
<proteinExistence type="predicted"/>
<evidence type="ECO:0000256" key="1">
    <source>
        <dbReference type="SAM" id="MobiDB-lite"/>
    </source>
</evidence>
<dbReference type="EMBL" id="CAVLGL010000137">
    <property type="protein sequence ID" value="CAK1601951.1"/>
    <property type="molecule type" value="Genomic_DNA"/>
</dbReference>
<protein>
    <submittedName>
        <fullName evidence="2">Uncharacterized protein</fullName>
    </submittedName>
</protein>
<evidence type="ECO:0000313" key="2">
    <source>
        <dbReference type="EMBL" id="CAK1601951.1"/>
    </source>
</evidence>
<organism evidence="2 3">
    <name type="scientific">Parnassius mnemosyne</name>
    <name type="common">clouded apollo</name>
    <dbReference type="NCBI Taxonomy" id="213953"/>
    <lineage>
        <taxon>Eukaryota</taxon>
        <taxon>Metazoa</taxon>
        <taxon>Ecdysozoa</taxon>
        <taxon>Arthropoda</taxon>
        <taxon>Hexapoda</taxon>
        <taxon>Insecta</taxon>
        <taxon>Pterygota</taxon>
        <taxon>Neoptera</taxon>
        <taxon>Endopterygota</taxon>
        <taxon>Lepidoptera</taxon>
        <taxon>Glossata</taxon>
        <taxon>Ditrysia</taxon>
        <taxon>Papilionoidea</taxon>
        <taxon>Papilionidae</taxon>
        <taxon>Parnassiinae</taxon>
        <taxon>Parnassini</taxon>
        <taxon>Parnassius</taxon>
        <taxon>Driopa</taxon>
    </lineage>
</organism>
<reference evidence="2 3" key="1">
    <citation type="submission" date="2023-11" db="EMBL/GenBank/DDBJ databases">
        <authorList>
            <person name="Hedman E."/>
            <person name="Englund M."/>
            <person name="Stromberg M."/>
            <person name="Nyberg Akerstrom W."/>
            <person name="Nylinder S."/>
            <person name="Jareborg N."/>
            <person name="Kallberg Y."/>
            <person name="Kronander E."/>
        </authorList>
    </citation>
    <scope>NUCLEOTIDE SEQUENCE [LARGE SCALE GENOMIC DNA]</scope>
</reference>
<dbReference type="Proteomes" id="UP001314205">
    <property type="component" value="Unassembled WGS sequence"/>
</dbReference>
<accession>A0AAV1M7N7</accession>